<gene>
    <name evidence="1" type="ORF">SAMN05216302_10046</name>
</gene>
<protein>
    <submittedName>
        <fullName evidence="1">Uncharacterized protein</fullName>
    </submittedName>
</protein>
<dbReference type="EMBL" id="FOSP01000004">
    <property type="protein sequence ID" value="SFK31527.1"/>
    <property type="molecule type" value="Genomic_DNA"/>
</dbReference>
<reference evidence="2" key="1">
    <citation type="submission" date="2016-10" db="EMBL/GenBank/DDBJ databases">
        <authorList>
            <person name="Varghese N."/>
            <person name="Submissions S."/>
        </authorList>
    </citation>
    <scope>NUCLEOTIDE SEQUENCE [LARGE SCALE GENOMIC DNA]</scope>
    <source>
        <strain evidence="2">Nm69</strain>
    </source>
</reference>
<proteinExistence type="predicted"/>
<dbReference type="Proteomes" id="UP000199533">
    <property type="component" value="Unassembled WGS sequence"/>
</dbReference>
<name>A0A1I3YHY2_9PROT</name>
<sequence length="59" mass="6175">MTETVKAAIQISEMSQMMVVRSVSDGSHAICGGMCELVVDTSVARSVCVIAMSVDDGTH</sequence>
<evidence type="ECO:0000313" key="1">
    <source>
        <dbReference type="EMBL" id="SFK31527.1"/>
    </source>
</evidence>
<accession>A0A1I3YHY2</accession>
<evidence type="ECO:0000313" key="2">
    <source>
        <dbReference type="Proteomes" id="UP000199533"/>
    </source>
</evidence>
<organism evidence="1 2">
    <name type="scientific">Nitrosomonas aestuarii</name>
    <dbReference type="NCBI Taxonomy" id="52441"/>
    <lineage>
        <taxon>Bacteria</taxon>
        <taxon>Pseudomonadati</taxon>
        <taxon>Pseudomonadota</taxon>
        <taxon>Betaproteobacteria</taxon>
        <taxon>Nitrosomonadales</taxon>
        <taxon>Nitrosomonadaceae</taxon>
        <taxon>Nitrosomonas</taxon>
    </lineage>
</organism>
<dbReference type="AlphaFoldDB" id="A0A1I3YHY2"/>
<dbReference type="STRING" id="52441.SAMN05216302_10046"/>
<keyword evidence="2" id="KW-1185">Reference proteome</keyword>